<accession>X0ZGA5</accession>
<proteinExistence type="predicted"/>
<evidence type="ECO:0008006" key="3">
    <source>
        <dbReference type="Google" id="ProtNLM"/>
    </source>
</evidence>
<protein>
    <recommendedName>
        <fullName evidence="3">t-SNARE coiled-coil homology domain-containing protein</fullName>
    </recommendedName>
</protein>
<keyword evidence="1" id="KW-1133">Transmembrane helix</keyword>
<gene>
    <name evidence="2" type="ORF">S01H4_13787</name>
</gene>
<keyword evidence="1" id="KW-0812">Transmembrane</keyword>
<dbReference type="EMBL" id="BART01006064">
    <property type="protein sequence ID" value="GAG57207.1"/>
    <property type="molecule type" value="Genomic_DNA"/>
</dbReference>
<organism evidence="2">
    <name type="scientific">marine sediment metagenome</name>
    <dbReference type="NCBI Taxonomy" id="412755"/>
    <lineage>
        <taxon>unclassified sequences</taxon>
        <taxon>metagenomes</taxon>
        <taxon>ecological metagenomes</taxon>
    </lineage>
</organism>
<reference evidence="2" key="1">
    <citation type="journal article" date="2014" name="Front. Microbiol.">
        <title>High frequency of phylogenetically diverse reductive dehalogenase-homologous genes in deep subseafloor sedimentary metagenomes.</title>
        <authorList>
            <person name="Kawai M."/>
            <person name="Futagami T."/>
            <person name="Toyoda A."/>
            <person name="Takaki Y."/>
            <person name="Nishi S."/>
            <person name="Hori S."/>
            <person name="Arai W."/>
            <person name="Tsubouchi T."/>
            <person name="Morono Y."/>
            <person name="Uchiyama I."/>
            <person name="Ito T."/>
            <person name="Fujiyama A."/>
            <person name="Inagaki F."/>
            <person name="Takami H."/>
        </authorList>
    </citation>
    <scope>NUCLEOTIDE SEQUENCE</scope>
    <source>
        <strain evidence="2">Expedition CK06-06</strain>
    </source>
</reference>
<dbReference type="Gene3D" id="6.10.250.2540">
    <property type="match status" value="2"/>
</dbReference>
<comment type="caution">
    <text evidence="2">The sequence shown here is derived from an EMBL/GenBank/DDBJ whole genome shotgun (WGS) entry which is preliminary data.</text>
</comment>
<evidence type="ECO:0000256" key="1">
    <source>
        <dbReference type="SAM" id="Phobius"/>
    </source>
</evidence>
<keyword evidence="1" id="KW-0472">Membrane</keyword>
<sequence>MDAMVEVLEEELEGAFEVKDRKSLHRYVLLLTENIVRKESYQAQQLEIKSDIKILTEIQKQGFEQVDKRFEDMFKYMDKRFEDMTNSINKRFEQVDKRFEQVDKRFEDMFRYMDKRFEQVDKRFEDMNNRFTDMSKKFTMSSTILNIGIGLIILMTIIFEFIK</sequence>
<feature type="transmembrane region" description="Helical" evidence="1">
    <location>
        <begin position="144"/>
        <end position="162"/>
    </location>
</feature>
<evidence type="ECO:0000313" key="2">
    <source>
        <dbReference type="EMBL" id="GAG57207.1"/>
    </source>
</evidence>
<name>X0ZGA5_9ZZZZ</name>
<dbReference type="AlphaFoldDB" id="X0ZGA5"/>